<feature type="transmembrane region" description="Helical" evidence="1">
    <location>
        <begin position="96"/>
        <end position="115"/>
    </location>
</feature>
<dbReference type="Proteomes" id="UP000327157">
    <property type="component" value="Unassembled WGS sequence"/>
</dbReference>
<proteinExistence type="predicted"/>
<keyword evidence="3" id="KW-1185">Reference proteome</keyword>
<gene>
    <name evidence="2" type="ORF">D8674_038338</name>
</gene>
<feature type="transmembrane region" description="Helical" evidence="1">
    <location>
        <begin position="58"/>
        <end position="76"/>
    </location>
</feature>
<keyword evidence="1" id="KW-0812">Transmembrane</keyword>
<comment type="caution">
    <text evidence="2">The sequence shown here is derived from an EMBL/GenBank/DDBJ whole genome shotgun (WGS) entry which is preliminary data.</text>
</comment>
<organism evidence="2 3">
    <name type="scientific">Pyrus ussuriensis x Pyrus communis</name>
    <dbReference type="NCBI Taxonomy" id="2448454"/>
    <lineage>
        <taxon>Eukaryota</taxon>
        <taxon>Viridiplantae</taxon>
        <taxon>Streptophyta</taxon>
        <taxon>Embryophyta</taxon>
        <taxon>Tracheophyta</taxon>
        <taxon>Spermatophyta</taxon>
        <taxon>Magnoliopsida</taxon>
        <taxon>eudicotyledons</taxon>
        <taxon>Gunneridae</taxon>
        <taxon>Pentapetalae</taxon>
        <taxon>rosids</taxon>
        <taxon>fabids</taxon>
        <taxon>Rosales</taxon>
        <taxon>Rosaceae</taxon>
        <taxon>Amygdaloideae</taxon>
        <taxon>Maleae</taxon>
        <taxon>Pyrus</taxon>
    </lineage>
</organism>
<feature type="transmembrane region" description="Helical" evidence="1">
    <location>
        <begin position="127"/>
        <end position="146"/>
    </location>
</feature>
<protein>
    <submittedName>
        <fullName evidence="2">Protein GRIP-like</fullName>
    </submittedName>
</protein>
<keyword evidence="1" id="KW-1133">Transmembrane helix</keyword>
<reference evidence="2 3" key="1">
    <citation type="submission" date="2019-09" db="EMBL/GenBank/DDBJ databases">
        <authorList>
            <person name="Ou C."/>
        </authorList>
    </citation>
    <scope>NUCLEOTIDE SEQUENCE [LARGE SCALE GENOMIC DNA]</scope>
    <source>
        <strain evidence="2">S2</strain>
        <tissue evidence="2">Leaf</tissue>
    </source>
</reference>
<evidence type="ECO:0000256" key="1">
    <source>
        <dbReference type="SAM" id="Phobius"/>
    </source>
</evidence>
<dbReference type="EMBL" id="SMOL01000215">
    <property type="protein sequence ID" value="KAB2623474.1"/>
    <property type="molecule type" value="Genomic_DNA"/>
</dbReference>
<reference evidence="2 3" key="2">
    <citation type="submission" date="2019-11" db="EMBL/GenBank/DDBJ databases">
        <title>A de novo genome assembly of a pear dwarfing rootstock.</title>
        <authorList>
            <person name="Wang F."/>
            <person name="Wang J."/>
            <person name="Li S."/>
            <person name="Zhang Y."/>
            <person name="Fang M."/>
            <person name="Ma L."/>
            <person name="Zhao Y."/>
            <person name="Jiang S."/>
        </authorList>
    </citation>
    <scope>NUCLEOTIDE SEQUENCE [LARGE SCALE GENOMIC DNA]</scope>
    <source>
        <strain evidence="2">S2</strain>
        <tissue evidence="2">Leaf</tissue>
    </source>
</reference>
<sequence>MIRSTVSPSHVDGSTAACIIPLMSSNICSLSETVCCNVSIVISFGCNWFRNSSRLSRSLLFTLLSCCFQCVIRLLPGSVQLLLQCHMLRQCTLSCFIYFMKSSLQIIFFLLNILNPLLSSFVKLGEFRVEIGILLFPLFYFLIQLLSSFSELFRELLSSGICFKVQFLKMLQSHFRRSSRLLLFQKFHIQRFNSLPQLLHLLRFATFRLRRLKIPKSFELRLEEFVLQF</sequence>
<accession>A0A5N5HJR3</accession>
<keyword evidence="1" id="KW-0472">Membrane</keyword>
<evidence type="ECO:0000313" key="2">
    <source>
        <dbReference type="EMBL" id="KAB2623474.1"/>
    </source>
</evidence>
<name>A0A5N5HJR3_9ROSA</name>
<dbReference type="AlphaFoldDB" id="A0A5N5HJR3"/>
<evidence type="ECO:0000313" key="3">
    <source>
        <dbReference type="Proteomes" id="UP000327157"/>
    </source>
</evidence>